<feature type="region of interest" description="Disordered" evidence="1">
    <location>
        <begin position="74"/>
        <end position="119"/>
    </location>
</feature>
<accession>A0A4Y9M847</accession>
<evidence type="ECO:0000313" key="3">
    <source>
        <dbReference type="Proteomes" id="UP000297966"/>
    </source>
</evidence>
<comment type="caution">
    <text evidence="2">The sequence shown here is derived from an EMBL/GenBank/DDBJ whole genome shotgun (WGS) entry which is preliminary data.</text>
</comment>
<name>A0A4Y9M847_9BRAD</name>
<protein>
    <submittedName>
        <fullName evidence="2">Uncharacterized protein</fullName>
    </submittedName>
</protein>
<reference evidence="2 3" key="1">
    <citation type="submission" date="2019-03" db="EMBL/GenBank/DDBJ databases">
        <title>Bradyrhizobium diversity isolated from nodules of Chamaecrista fasciculata.</title>
        <authorList>
            <person name="Klepa M.S."/>
            <person name="Urquiaga M.O."/>
            <person name="Hungria M."/>
            <person name="Delamuta J.R."/>
        </authorList>
    </citation>
    <scope>NUCLEOTIDE SEQUENCE [LARGE SCALE GENOMIC DNA]</scope>
    <source>
        <strain evidence="2 3">CNPSo 3448</strain>
    </source>
</reference>
<proteinExistence type="predicted"/>
<feature type="compositionally biased region" description="Basic and acidic residues" evidence="1">
    <location>
        <begin position="74"/>
        <end position="88"/>
    </location>
</feature>
<organism evidence="2 3">
    <name type="scientific">Bradyrhizobium niftali</name>
    <dbReference type="NCBI Taxonomy" id="2560055"/>
    <lineage>
        <taxon>Bacteria</taxon>
        <taxon>Pseudomonadati</taxon>
        <taxon>Pseudomonadota</taxon>
        <taxon>Alphaproteobacteria</taxon>
        <taxon>Hyphomicrobiales</taxon>
        <taxon>Nitrobacteraceae</taxon>
        <taxon>Bradyrhizobium</taxon>
    </lineage>
</organism>
<evidence type="ECO:0000256" key="1">
    <source>
        <dbReference type="SAM" id="MobiDB-lite"/>
    </source>
</evidence>
<sequence length="119" mass="13323">MPQPEALLSKTYAHIGRDWISVDLSVHTWPPNQLKRFDFRSNPSWAPHKNNSLAISTTYLIILIETFRRRKDGEDWARDMERNIDRRGSPKPKAAAPVRTGRPPSPPEGEPGAPAGAAS</sequence>
<dbReference type="Proteomes" id="UP000297966">
    <property type="component" value="Unassembled WGS sequence"/>
</dbReference>
<gene>
    <name evidence="2" type="ORF">E4K65_03530</name>
</gene>
<dbReference type="EMBL" id="SPQT01000001">
    <property type="protein sequence ID" value="TFV51173.1"/>
    <property type="molecule type" value="Genomic_DNA"/>
</dbReference>
<dbReference type="OrthoDB" id="6388170at2"/>
<evidence type="ECO:0000313" key="2">
    <source>
        <dbReference type="EMBL" id="TFV51173.1"/>
    </source>
</evidence>
<feature type="compositionally biased region" description="Low complexity" evidence="1">
    <location>
        <begin position="110"/>
        <end position="119"/>
    </location>
</feature>
<keyword evidence="3" id="KW-1185">Reference proteome</keyword>
<dbReference type="AlphaFoldDB" id="A0A4Y9M847"/>